<dbReference type="OrthoDB" id="416437at2759"/>
<dbReference type="InParanoid" id="A0A1X7VVY8"/>
<reference evidence="1" key="1">
    <citation type="submission" date="2017-05" db="UniProtKB">
        <authorList>
            <consortium name="EnsemblMetazoa"/>
        </authorList>
    </citation>
    <scope>IDENTIFICATION</scope>
</reference>
<sequence>MGNHGSAQASFVANKDKLQVLSTEQHSSFADEVQRATEQLCVLNQCGDAVYAPVAPCTSHVNLESNHEGDGHDPIYDHELYLDNVATLLADDNNDHQILCGQNIEQNIGDIEDALTLDSISRHHFSDSDFEARIASLNDSQRVPYEKVLEY</sequence>
<evidence type="ECO:0000313" key="1">
    <source>
        <dbReference type="EnsemblMetazoa" id="Aqu2.1.44507_001"/>
    </source>
</evidence>
<organism evidence="1">
    <name type="scientific">Amphimedon queenslandica</name>
    <name type="common">Sponge</name>
    <dbReference type="NCBI Taxonomy" id="400682"/>
    <lineage>
        <taxon>Eukaryota</taxon>
        <taxon>Metazoa</taxon>
        <taxon>Porifera</taxon>
        <taxon>Demospongiae</taxon>
        <taxon>Heteroscleromorpha</taxon>
        <taxon>Haplosclerida</taxon>
        <taxon>Niphatidae</taxon>
        <taxon>Amphimedon</taxon>
    </lineage>
</organism>
<name>A0A1X7VVY8_AMPQE</name>
<dbReference type="EnsemblMetazoa" id="Aqu2.1.44507_001">
    <property type="protein sequence ID" value="Aqu2.1.44507_001"/>
    <property type="gene ID" value="Aqu2.1.44507"/>
</dbReference>
<proteinExistence type="predicted"/>
<protein>
    <submittedName>
        <fullName evidence="1">Uncharacterized protein</fullName>
    </submittedName>
</protein>
<accession>A0A1X7VVY8</accession>
<dbReference type="AlphaFoldDB" id="A0A1X7VVY8"/>